<dbReference type="EMBL" id="LN831302">
    <property type="protein sequence ID" value="CQH54474.1"/>
    <property type="molecule type" value="Genomic_DNA"/>
</dbReference>
<keyword evidence="3 5" id="KW-1133">Transmembrane helix</keyword>
<organism evidence="7 8">
    <name type="scientific">Halobacterium hubeiense</name>
    <dbReference type="NCBI Taxonomy" id="1407499"/>
    <lineage>
        <taxon>Archaea</taxon>
        <taxon>Methanobacteriati</taxon>
        <taxon>Methanobacteriota</taxon>
        <taxon>Stenosarchaea group</taxon>
        <taxon>Halobacteria</taxon>
        <taxon>Halobacteriales</taxon>
        <taxon>Halobacteriaceae</taxon>
        <taxon>Halobacterium</taxon>
    </lineage>
</organism>
<dbReference type="Pfam" id="PF00892">
    <property type="entry name" value="EamA"/>
    <property type="match status" value="2"/>
</dbReference>
<feature type="transmembrane region" description="Helical" evidence="5">
    <location>
        <begin position="272"/>
        <end position="290"/>
    </location>
</feature>
<evidence type="ECO:0000256" key="3">
    <source>
        <dbReference type="ARBA" id="ARBA00022989"/>
    </source>
</evidence>
<keyword evidence="8" id="KW-1185">Reference proteome</keyword>
<keyword evidence="4 5" id="KW-0472">Membrane</keyword>
<dbReference type="RefSeq" id="WP_059056530.1">
    <property type="nucleotide sequence ID" value="NZ_CEML01000002.1"/>
</dbReference>
<name>A0A0U5H225_9EURY</name>
<keyword evidence="2 5" id="KW-0812">Transmembrane</keyword>
<dbReference type="KEGG" id="hhb:Hhub_2089"/>
<gene>
    <name evidence="7" type="ORF">HHUB_2089</name>
</gene>
<dbReference type="PANTHER" id="PTHR32322">
    <property type="entry name" value="INNER MEMBRANE TRANSPORTER"/>
    <property type="match status" value="1"/>
</dbReference>
<dbReference type="InterPro" id="IPR037185">
    <property type="entry name" value="EmrE-like"/>
</dbReference>
<feature type="domain" description="EamA" evidence="6">
    <location>
        <begin position="11"/>
        <end position="139"/>
    </location>
</feature>
<evidence type="ECO:0000256" key="1">
    <source>
        <dbReference type="ARBA" id="ARBA00004141"/>
    </source>
</evidence>
<evidence type="ECO:0000313" key="8">
    <source>
        <dbReference type="Proteomes" id="UP000066737"/>
    </source>
</evidence>
<feature type="transmembrane region" description="Helical" evidence="5">
    <location>
        <begin position="123"/>
        <end position="140"/>
    </location>
</feature>
<protein>
    <submittedName>
        <fullName evidence="7">DMT superfamily transport protein</fullName>
    </submittedName>
</protein>
<dbReference type="PANTHER" id="PTHR32322:SF2">
    <property type="entry name" value="EAMA DOMAIN-CONTAINING PROTEIN"/>
    <property type="match status" value="1"/>
</dbReference>
<reference evidence="8" key="1">
    <citation type="journal article" date="2016" name="Environ. Microbiol.">
        <title>The complete genome of a viable archaeum isolated from 123-million-year-old rock salt.</title>
        <authorList>
            <person name="Jaakkola S.T."/>
            <person name="Pfeiffer F."/>
            <person name="Ravantti J.J."/>
            <person name="Guo Q."/>
            <person name="Liu Y."/>
            <person name="Chen X."/>
            <person name="Ma H."/>
            <person name="Yang C."/>
            <person name="Oksanen H.M."/>
            <person name="Bamford D.H."/>
        </authorList>
    </citation>
    <scope>NUCLEOTIDE SEQUENCE</scope>
    <source>
        <strain evidence="8">JI20-1</strain>
    </source>
</reference>
<dbReference type="GeneID" id="26658752"/>
<feature type="transmembrane region" description="Helical" evidence="5">
    <location>
        <begin position="249"/>
        <end position="266"/>
    </location>
</feature>
<feature type="transmembrane region" description="Helical" evidence="5">
    <location>
        <begin position="216"/>
        <end position="237"/>
    </location>
</feature>
<feature type="transmembrane region" description="Helical" evidence="5">
    <location>
        <begin position="33"/>
        <end position="55"/>
    </location>
</feature>
<dbReference type="Proteomes" id="UP000066737">
    <property type="component" value="Chromosome I"/>
</dbReference>
<comment type="subcellular location">
    <subcellularLocation>
        <location evidence="1">Membrane</location>
        <topology evidence="1">Multi-pass membrane protein</topology>
    </subcellularLocation>
</comment>
<dbReference type="InterPro" id="IPR000620">
    <property type="entry name" value="EamA_dom"/>
</dbReference>
<feature type="transmembrane region" description="Helical" evidence="5">
    <location>
        <begin position="185"/>
        <end position="204"/>
    </location>
</feature>
<evidence type="ECO:0000256" key="2">
    <source>
        <dbReference type="ARBA" id="ARBA00022692"/>
    </source>
</evidence>
<evidence type="ECO:0000259" key="6">
    <source>
        <dbReference type="Pfam" id="PF00892"/>
    </source>
</evidence>
<evidence type="ECO:0000256" key="5">
    <source>
        <dbReference type="SAM" id="Phobius"/>
    </source>
</evidence>
<feature type="transmembrane region" description="Helical" evidence="5">
    <location>
        <begin position="67"/>
        <end position="85"/>
    </location>
</feature>
<evidence type="ECO:0000313" key="7">
    <source>
        <dbReference type="EMBL" id="CQH54474.1"/>
    </source>
</evidence>
<feature type="transmembrane region" description="Helical" evidence="5">
    <location>
        <begin position="152"/>
        <end position="173"/>
    </location>
</feature>
<dbReference type="InterPro" id="IPR050638">
    <property type="entry name" value="AA-Vitamin_Transporters"/>
</dbReference>
<proteinExistence type="predicted"/>
<dbReference type="OrthoDB" id="17861at2157"/>
<dbReference type="AlphaFoldDB" id="A0A0U5H225"/>
<feature type="transmembrane region" description="Helical" evidence="5">
    <location>
        <begin position="91"/>
        <end position="111"/>
    </location>
</feature>
<accession>A0A0U5H225</accession>
<dbReference type="GO" id="GO:0016020">
    <property type="term" value="C:membrane"/>
    <property type="evidence" value="ECO:0007669"/>
    <property type="project" value="UniProtKB-SubCell"/>
</dbReference>
<dbReference type="SUPFAM" id="SSF103481">
    <property type="entry name" value="Multidrug resistance efflux transporter EmrE"/>
    <property type="match status" value="2"/>
</dbReference>
<feature type="domain" description="EamA" evidence="6">
    <location>
        <begin position="152"/>
        <end position="286"/>
    </location>
</feature>
<dbReference type="STRING" id="1407499.HHUB_2089"/>
<sequence>MSRYRTAGKYLLLAAIWGTAFMATDVGLADLPAVPFAAVRFDVAAVLLFGAVLASGTDVRPRTRDDYVYVLVGGALMIGVHHAFLFAGQQYVAGGVAAVLLGLIPVVTPALTRLVATDEEFTAATALGVVLGFAGVVVIADPDPSNLGDSALGVGLVLASALAFALAAVLTHSRDPSLPFLATQAWMMAVGAVVLHVAVLALPGQSFAAATWTPSALGAIAYLAAVAGAGGFLLYFVLLDELGPIEMSFIEYVIPVFAALAGWLVLGQEVTATTATGFVFILAGFLAAKFRAIRTELRRVAGETPSRPAD</sequence>
<evidence type="ECO:0000256" key="4">
    <source>
        <dbReference type="ARBA" id="ARBA00023136"/>
    </source>
</evidence>